<dbReference type="VEuPathDB" id="FungiDB:PC110_g18482"/>
<dbReference type="Proteomes" id="UP000760860">
    <property type="component" value="Unassembled WGS sequence"/>
</dbReference>
<name>A0A8T1H8N0_9STRA</name>
<evidence type="ECO:0000313" key="2">
    <source>
        <dbReference type="Proteomes" id="UP000760860"/>
    </source>
</evidence>
<evidence type="ECO:0000313" key="1">
    <source>
        <dbReference type="EMBL" id="KAG3208553.1"/>
    </source>
</evidence>
<dbReference type="EMBL" id="RCMV01001448">
    <property type="protein sequence ID" value="KAG3208553.1"/>
    <property type="molecule type" value="Genomic_DNA"/>
</dbReference>
<reference evidence="1" key="1">
    <citation type="submission" date="2018-05" db="EMBL/GenBank/DDBJ databases">
        <title>Effector identification in a new, highly contiguous assembly of the strawberry crown rot pathogen Phytophthora cactorum.</title>
        <authorList>
            <person name="Armitage A.D."/>
            <person name="Nellist C.F."/>
            <person name="Bates H."/>
            <person name="Vickerstaff R.J."/>
            <person name="Harrison R.J."/>
        </authorList>
    </citation>
    <scope>NUCLEOTIDE SEQUENCE</scope>
    <source>
        <strain evidence="1">P421</strain>
    </source>
</reference>
<accession>A0A8T1H8N0</accession>
<gene>
    <name evidence="1" type="ORF">PC129_g20425</name>
</gene>
<sequence length="215" mass="24705">MSEREAAQTQGILRWTLNDWRKTKEEIFTYSCSEKHLSRGLGRREIVPIGMELVTLMKDTRRDCEVLTAKIMAEFVRDQHPDWLQSYLEGKQDAATSYESLLRLLRRFAYRHGFVQRTSSGLKGKLSDLIGVRDEFATAFKKRFGSYDASWVYNTDETGIYFDTPPSKMLSEKGKIASITAEQKYSARLTAVCTIRVDGLKLPLLFITGRKNRGE</sequence>
<evidence type="ECO:0008006" key="3">
    <source>
        <dbReference type="Google" id="ProtNLM"/>
    </source>
</evidence>
<comment type="caution">
    <text evidence="1">The sequence shown here is derived from an EMBL/GenBank/DDBJ whole genome shotgun (WGS) entry which is preliminary data.</text>
</comment>
<protein>
    <recommendedName>
        <fullName evidence="3">DDE-1 domain-containing protein</fullName>
    </recommendedName>
</protein>
<dbReference type="AlphaFoldDB" id="A0A8T1H8N0"/>
<proteinExistence type="predicted"/>
<organism evidence="1 2">
    <name type="scientific">Phytophthora cactorum</name>
    <dbReference type="NCBI Taxonomy" id="29920"/>
    <lineage>
        <taxon>Eukaryota</taxon>
        <taxon>Sar</taxon>
        <taxon>Stramenopiles</taxon>
        <taxon>Oomycota</taxon>
        <taxon>Peronosporomycetes</taxon>
        <taxon>Peronosporales</taxon>
        <taxon>Peronosporaceae</taxon>
        <taxon>Phytophthora</taxon>
    </lineage>
</organism>